<dbReference type="Proteomes" id="UP000054217">
    <property type="component" value="Unassembled WGS sequence"/>
</dbReference>
<protein>
    <submittedName>
        <fullName evidence="3">Uncharacterized protein</fullName>
    </submittedName>
</protein>
<proteinExistence type="predicted"/>
<accession>A0A0C3NJ30</accession>
<keyword evidence="4" id="KW-1185">Reference proteome</keyword>
<feature type="compositionally biased region" description="Basic and acidic residues" evidence="1">
    <location>
        <begin position="8"/>
        <end position="17"/>
    </location>
</feature>
<reference evidence="4" key="2">
    <citation type="submission" date="2015-01" db="EMBL/GenBank/DDBJ databases">
        <title>Evolutionary Origins and Diversification of the Mycorrhizal Mutualists.</title>
        <authorList>
            <consortium name="DOE Joint Genome Institute"/>
            <consortium name="Mycorrhizal Genomics Consortium"/>
            <person name="Kohler A."/>
            <person name="Kuo A."/>
            <person name="Nagy L.G."/>
            <person name="Floudas D."/>
            <person name="Copeland A."/>
            <person name="Barry K.W."/>
            <person name="Cichocki N."/>
            <person name="Veneault-Fourrey C."/>
            <person name="LaButti K."/>
            <person name="Lindquist E.A."/>
            <person name="Lipzen A."/>
            <person name="Lundell T."/>
            <person name="Morin E."/>
            <person name="Murat C."/>
            <person name="Riley R."/>
            <person name="Ohm R."/>
            <person name="Sun H."/>
            <person name="Tunlid A."/>
            <person name="Henrissat B."/>
            <person name="Grigoriev I.V."/>
            <person name="Hibbett D.S."/>
            <person name="Martin F."/>
        </authorList>
    </citation>
    <scope>NUCLEOTIDE SEQUENCE [LARGE SCALE GENOMIC DNA]</scope>
    <source>
        <strain evidence="4">Marx 270</strain>
    </source>
</reference>
<feature type="region of interest" description="Disordered" evidence="1">
    <location>
        <begin position="1"/>
        <end position="36"/>
    </location>
</feature>
<dbReference type="STRING" id="870435.A0A0C3NJ30"/>
<organism evidence="3 4">
    <name type="scientific">Pisolithus tinctorius Marx 270</name>
    <dbReference type="NCBI Taxonomy" id="870435"/>
    <lineage>
        <taxon>Eukaryota</taxon>
        <taxon>Fungi</taxon>
        <taxon>Dikarya</taxon>
        <taxon>Basidiomycota</taxon>
        <taxon>Agaricomycotina</taxon>
        <taxon>Agaricomycetes</taxon>
        <taxon>Agaricomycetidae</taxon>
        <taxon>Boletales</taxon>
        <taxon>Sclerodermatineae</taxon>
        <taxon>Pisolithaceae</taxon>
        <taxon>Pisolithus</taxon>
    </lineage>
</organism>
<feature type="transmembrane region" description="Helical" evidence="2">
    <location>
        <begin position="137"/>
        <end position="158"/>
    </location>
</feature>
<dbReference type="EMBL" id="KN831991">
    <property type="protein sequence ID" value="KIO00995.1"/>
    <property type="molecule type" value="Genomic_DNA"/>
</dbReference>
<evidence type="ECO:0000313" key="3">
    <source>
        <dbReference type="EMBL" id="KIO00995.1"/>
    </source>
</evidence>
<dbReference type="InParanoid" id="A0A0C3NJ30"/>
<dbReference type="AlphaFoldDB" id="A0A0C3NJ30"/>
<gene>
    <name evidence="3" type="ORF">M404DRAFT_738486</name>
</gene>
<name>A0A0C3NJ30_PISTI</name>
<sequence length="192" mass="20865">MNESLPRPLERPPRAMEPEEPPSTSPAASTSASASIVAAEATTPLTVVVVPPMTPGAPPPSPSTRAVPLMPVGIDNDISLMNVITLITTATSPPHLSQYLKNFAPKEVREVVLASMLPEGQDPLAILDIQANTLGNLYILFMDLTFVLMLMNATYTFFHRSARFHVPNAPRPPLNYIEDLHQFRSRASTICP</sequence>
<evidence type="ECO:0000256" key="2">
    <source>
        <dbReference type="SAM" id="Phobius"/>
    </source>
</evidence>
<evidence type="ECO:0000313" key="4">
    <source>
        <dbReference type="Proteomes" id="UP000054217"/>
    </source>
</evidence>
<dbReference type="HOGENOM" id="CLU_1415696_0_0_1"/>
<feature type="compositionally biased region" description="Low complexity" evidence="1">
    <location>
        <begin position="25"/>
        <end position="36"/>
    </location>
</feature>
<evidence type="ECO:0000256" key="1">
    <source>
        <dbReference type="SAM" id="MobiDB-lite"/>
    </source>
</evidence>
<keyword evidence="2" id="KW-0812">Transmembrane</keyword>
<keyword evidence="2" id="KW-1133">Transmembrane helix</keyword>
<dbReference type="OrthoDB" id="29061at2759"/>
<keyword evidence="2" id="KW-0472">Membrane</keyword>
<reference evidence="3 4" key="1">
    <citation type="submission" date="2014-04" db="EMBL/GenBank/DDBJ databases">
        <authorList>
            <consortium name="DOE Joint Genome Institute"/>
            <person name="Kuo A."/>
            <person name="Kohler A."/>
            <person name="Costa M.D."/>
            <person name="Nagy L.G."/>
            <person name="Floudas D."/>
            <person name="Copeland A."/>
            <person name="Barry K.W."/>
            <person name="Cichocki N."/>
            <person name="Veneault-Fourrey C."/>
            <person name="LaButti K."/>
            <person name="Lindquist E.A."/>
            <person name="Lipzen A."/>
            <person name="Lundell T."/>
            <person name="Morin E."/>
            <person name="Murat C."/>
            <person name="Sun H."/>
            <person name="Tunlid A."/>
            <person name="Henrissat B."/>
            <person name="Grigoriev I.V."/>
            <person name="Hibbett D.S."/>
            <person name="Martin F."/>
            <person name="Nordberg H.P."/>
            <person name="Cantor M.N."/>
            <person name="Hua S.X."/>
        </authorList>
    </citation>
    <scope>NUCLEOTIDE SEQUENCE [LARGE SCALE GENOMIC DNA]</scope>
    <source>
        <strain evidence="3 4">Marx 270</strain>
    </source>
</reference>